<organism evidence="2">
    <name type="scientific">Linum usitatissimum</name>
    <name type="common">Flax</name>
    <name type="synonym">Linum humile</name>
    <dbReference type="NCBI Taxonomy" id="4006"/>
    <lineage>
        <taxon>Eukaryota</taxon>
        <taxon>Viridiplantae</taxon>
        <taxon>Streptophyta</taxon>
        <taxon>Embryophyta</taxon>
        <taxon>Tracheophyta</taxon>
        <taxon>Spermatophyta</taxon>
        <taxon>Magnoliopsida</taxon>
        <taxon>eudicotyledons</taxon>
        <taxon>Gunneridae</taxon>
        <taxon>Pentapetalae</taxon>
        <taxon>rosids</taxon>
        <taxon>fabids</taxon>
        <taxon>Malpighiales</taxon>
        <taxon>Linaceae</taxon>
        <taxon>Linum</taxon>
    </lineage>
</organism>
<evidence type="ECO:0000313" key="2">
    <source>
        <dbReference type="EMBL" id="AND01178.1"/>
    </source>
</evidence>
<accession>A0A172MLC6</accession>
<proteinExistence type="predicted"/>
<evidence type="ECO:0000256" key="1">
    <source>
        <dbReference type="SAM" id="MobiDB-lite"/>
    </source>
</evidence>
<dbReference type="EMBL" id="KX018625">
    <property type="protein sequence ID" value="AND01178.1"/>
    <property type="molecule type" value="Genomic_DNA"/>
</dbReference>
<feature type="compositionally biased region" description="Basic and acidic residues" evidence="1">
    <location>
        <begin position="19"/>
        <end position="33"/>
    </location>
</feature>
<reference evidence="2" key="1">
    <citation type="journal article" date="2016" name="Funct. Integr. Genomics">
        <title>Structural organization of fatty acid desaturase loci in linseed lines with contrasting linolenic acid contents.</title>
        <authorList>
            <person name="Thambugala D."/>
            <person name="Ragupathy R."/>
            <person name="Cloutier S."/>
        </authorList>
    </citation>
    <scope>NUCLEOTIDE SEQUENCE</scope>
</reference>
<protein>
    <submittedName>
        <fullName evidence="2">Uncharacterized protein</fullName>
    </submittedName>
</protein>
<dbReference type="AlphaFoldDB" id="A0A172MLC6"/>
<feature type="region of interest" description="Disordered" evidence="1">
    <location>
        <begin position="1"/>
        <end position="33"/>
    </location>
</feature>
<sequence>MRRRRRNHTVGMSDATEDIYTRSESAENDSKPDEILSSAARIGRAVSGLDIFSTTCKRDMVVQVKGIQERKNEKEFNQQLANSSMEFKCRSEISGNYNSMAAYLGYMCLEEETKRK</sequence>
<name>A0A172MLC6_LINUS</name>